<dbReference type="InParanoid" id="A0A665TNE2"/>
<evidence type="ECO:0000313" key="5">
    <source>
        <dbReference type="Proteomes" id="UP000472264"/>
    </source>
</evidence>
<evidence type="ECO:0000256" key="1">
    <source>
        <dbReference type="ARBA" id="ARBA00004173"/>
    </source>
</evidence>
<comment type="subcellular location">
    <subcellularLocation>
        <location evidence="1">Mitochondrion</location>
    </subcellularLocation>
</comment>
<dbReference type="SMART" id="SM00952">
    <property type="entry name" value="RAP"/>
    <property type="match status" value="1"/>
</dbReference>
<proteinExistence type="predicted"/>
<evidence type="ECO:0000313" key="4">
    <source>
        <dbReference type="Ensembl" id="ENSENLP00000008948.1"/>
    </source>
</evidence>
<reference evidence="4" key="3">
    <citation type="submission" date="2025-09" db="UniProtKB">
        <authorList>
            <consortium name="Ensembl"/>
        </authorList>
    </citation>
    <scope>IDENTIFICATION</scope>
</reference>
<feature type="domain" description="RAP" evidence="3">
    <location>
        <begin position="559"/>
        <end position="615"/>
    </location>
</feature>
<dbReference type="PANTHER" id="PTHR21228">
    <property type="entry name" value="FAST LEU-RICH DOMAIN-CONTAINING"/>
    <property type="match status" value="1"/>
</dbReference>
<dbReference type="GO" id="GO:0005759">
    <property type="term" value="C:mitochondrial matrix"/>
    <property type="evidence" value="ECO:0007669"/>
    <property type="project" value="TreeGrafter"/>
</dbReference>
<dbReference type="PANTHER" id="PTHR21228:SF1">
    <property type="entry name" value="FAST KINASE DOMAIN-CONTAINING PROTEIN 2, MITOCHONDRIAL"/>
    <property type="match status" value="1"/>
</dbReference>
<dbReference type="OMA" id="FEIRMDS"/>
<dbReference type="Ensembl" id="ENSENLT00000009380.1">
    <property type="protein sequence ID" value="ENSENLP00000008948.1"/>
    <property type="gene ID" value="ENSENLG00000004354.1"/>
</dbReference>
<keyword evidence="2" id="KW-0496">Mitochondrion</keyword>
<dbReference type="InterPro" id="IPR013584">
    <property type="entry name" value="RAP"/>
</dbReference>
<dbReference type="GO" id="GO:0044528">
    <property type="term" value="P:regulation of mitochondrial mRNA stability"/>
    <property type="evidence" value="ECO:0007669"/>
    <property type="project" value="InterPro"/>
</dbReference>
<dbReference type="GO" id="GO:0035770">
    <property type="term" value="C:ribonucleoprotein granule"/>
    <property type="evidence" value="ECO:0007669"/>
    <property type="project" value="TreeGrafter"/>
</dbReference>
<dbReference type="Proteomes" id="UP000472264">
    <property type="component" value="Chromosome 2"/>
</dbReference>
<keyword evidence="5" id="KW-1185">Reference proteome</keyword>
<organism evidence="4 5">
    <name type="scientific">Echeneis naucrates</name>
    <name type="common">Live sharksucker</name>
    <dbReference type="NCBI Taxonomy" id="173247"/>
    <lineage>
        <taxon>Eukaryota</taxon>
        <taxon>Metazoa</taxon>
        <taxon>Chordata</taxon>
        <taxon>Craniata</taxon>
        <taxon>Vertebrata</taxon>
        <taxon>Euteleostomi</taxon>
        <taxon>Actinopterygii</taxon>
        <taxon>Neopterygii</taxon>
        <taxon>Teleostei</taxon>
        <taxon>Neoteleostei</taxon>
        <taxon>Acanthomorphata</taxon>
        <taxon>Carangaria</taxon>
        <taxon>Carangiformes</taxon>
        <taxon>Echeneidae</taxon>
        <taxon>Echeneis</taxon>
    </lineage>
</organism>
<gene>
    <name evidence="4" type="primary">fastkd2</name>
</gene>
<evidence type="ECO:0000259" key="3">
    <source>
        <dbReference type="SMART" id="SM00952"/>
    </source>
</evidence>
<dbReference type="GO" id="GO:0003723">
    <property type="term" value="F:RNA binding"/>
    <property type="evidence" value="ECO:0007669"/>
    <property type="project" value="TreeGrafter"/>
</dbReference>
<dbReference type="Pfam" id="PF06743">
    <property type="entry name" value="FAST_1"/>
    <property type="match status" value="1"/>
</dbReference>
<dbReference type="GO" id="GO:0000963">
    <property type="term" value="P:mitochondrial RNA processing"/>
    <property type="evidence" value="ECO:0007669"/>
    <property type="project" value="TreeGrafter"/>
</dbReference>
<dbReference type="AlphaFoldDB" id="A0A665TNE2"/>
<evidence type="ECO:0000256" key="2">
    <source>
        <dbReference type="ARBA" id="ARBA00023128"/>
    </source>
</evidence>
<protein>
    <submittedName>
        <fullName evidence="4">FAST kinase domains 2</fullName>
    </submittedName>
</protein>
<reference evidence="4" key="2">
    <citation type="submission" date="2025-08" db="UniProtKB">
        <authorList>
            <consortium name="Ensembl"/>
        </authorList>
    </citation>
    <scope>IDENTIFICATION</scope>
</reference>
<reference evidence="4" key="1">
    <citation type="submission" date="2021-04" db="EMBL/GenBank/DDBJ databases">
        <authorList>
            <consortium name="Wellcome Sanger Institute Data Sharing"/>
        </authorList>
    </citation>
    <scope>NUCLEOTIDE SEQUENCE [LARGE SCALE GENOMIC DNA]</scope>
</reference>
<name>A0A665TNE2_ECHNA</name>
<sequence length="632" mass="71838">MSVWVAEEVMRLALRLCSRRSSWTQSRFLTTVPVQHTSCPSLLSHIWATRQSRPSQVSLVKFYSQDNIQSKEKEVLSIPLIDSAIPAETSSENIHRADYFSDKVKKCASPSDVLDLTCQYACTVRQISNCLTHMWSTTKKMSDEQRTYEMQLMFEHPGFELLLQSATKNVVHMRSEDVAYALLSIINLGVPQRSRVVQTLLRTSQEKLNEFDEKSLSILASCLEHMESSPNASAMKDAKLPRIKKVLSLQTMMRMLGKDAPLDLKKKLEKKALSMTDQFTLPNTQYMITTMATMGFYSKPLMDVCTKKITENLNGIPFGRLLSVLHSCKELRYRDLNLLTCISDYVTSTLDIWTNKQVHLFLSVFESLNFCPGALMEAYAKRVISFPDVLTLKDLLCVLRVYSSLNYDLQHHKEQFLDSLCQVLDSYLPKISAFNLLKSVYSLCLLGHFPSAPLEQLLQSSSIEQFQTSKFLHKQEQVFRTVDLCLRLDRPPLPCPLTVPPSVLGDPTPTLATNPWFSQSLQSVVRDQADAVLQEMVVVEDFYLLALPNQTSLSEESSLICAPLSGFCYGTSNPRGPLAVKIRHLKILGYNPILVTERELESVSEEERTEILRGRIFPEHHRPDTQRETDQS</sequence>
<dbReference type="InterPro" id="IPR010622">
    <property type="entry name" value="FAST_Leu-rich"/>
</dbReference>
<dbReference type="InterPro" id="IPR050870">
    <property type="entry name" value="FAST_kinase"/>
</dbReference>
<accession>A0A665TNE2</accession>